<feature type="transmembrane region" description="Helical" evidence="2">
    <location>
        <begin position="29"/>
        <end position="50"/>
    </location>
</feature>
<evidence type="ECO:0000313" key="3">
    <source>
        <dbReference type="EMBL" id="QMW24131.1"/>
    </source>
</evidence>
<feature type="region of interest" description="Disordered" evidence="1">
    <location>
        <begin position="279"/>
        <end position="301"/>
    </location>
</feature>
<organism evidence="3 4">
    <name type="scientific">Sandaracinobacteroides saxicola</name>
    <dbReference type="NCBI Taxonomy" id="2759707"/>
    <lineage>
        <taxon>Bacteria</taxon>
        <taxon>Pseudomonadati</taxon>
        <taxon>Pseudomonadota</taxon>
        <taxon>Alphaproteobacteria</taxon>
        <taxon>Sphingomonadales</taxon>
        <taxon>Sphingosinicellaceae</taxon>
        <taxon>Sandaracinobacteroides</taxon>
    </lineage>
</organism>
<keyword evidence="2" id="KW-1133">Transmembrane helix</keyword>
<dbReference type="KEGG" id="sand:H3309_06650"/>
<reference evidence="3 4" key="1">
    <citation type="submission" date="2020-07" db="EMBL/GenBank/DDBJ databases">
        <title>Complete genome sequence for Sandaracinobacter sp. M6.</title>
        <authorList>
            <person name="Tang Y."/>
            <person name="Liu Q."/>
            <person name="Guo Z."/>
            <person name="Lei P."/>
            <person name="Huang B."/>
        </authorList>
    </citation>
    <scope>NUCLEOTIDE SEQUENCE [LARGE SCALE GENOMIC DNA]</scope>
    <source>
        <strain evidence="3 4">M6</strain>
    </source>
</reference>
<sequence>MTDPDLDRLAARSIRAQSAPPTPPRRSGFSWLLVTLFFGFSLGILANPWFERTIRSQLPAAFRTADDPRLTALASRVAALETLPAVTAAATLDPALADRLAALEARATAAPDDGSARRLFLLTMARRAVDQGRPLAPVAPALRATFAAQDAAAVDSLDALAAFPTSLAGLRQRLATLRAPAAAPSTAPAPAGGDLLDRVQDRLGTLVQERKAPPPTATAATRATLLLRADAALAAARPEDAATLLSALPADPALSRWIADARRLAAALAALDRLDRLALEAPPAPPPPAPLPPLPPGTPLS</sequence>
<keyword evidence="2" id="KW-0472">Membrane</keyword>
<dbReference type="Proteomes" id="UP000515292">
    <property type="component" value="Chromosome"/>
</dbReference>
<name>A0A7G5IL89_9SPHN</name>
<keyword evidence="2" id="KW-0812">Transmembrane</keyword>
<evidence type="ECO:0000313" key="4">
    <source>
        <dbReference type="Proteomes" id="UP000515292"/>
    </source>
</evidence>
<protein>
    <submittedName>
        <fullName evidence="3">Uncharacterized protein</fullName>
    </submittedName>
</protein>
<proteinExistence type="predicted"/>
<gene>
    <name evidence="3" type="ORF">H3309_06650</name>
</gene>
<feature type="compositionally biased region" description="Pro residues" evidence="1">
    <location>
        <begin position="282"/>
        <end position="301"/>
    </location>
</feature>
<evidence type="ECO:0000256" key="2">
    <source>
        <dbReference type="SAM" id="Phobius"/>
    </source>
</evidence>
<keyword evidence="4" id="KW-1185">Reference proteome</keyword>
<accession>A0A7G5IL89</accession>
<dbReference type="EMBL" id="CP059851">
    <property type="protein sequence ID" value="QMW24131.1"/>
    <property type="molecule type" value="Genomic_DNA"/>
</dbReference>
<evidence type="ECO:0000256" key="1">
    <source>
        <dbReference type="SAM" id="MobiDB-lite"/>
    </source>
</evidence>
<dbReference type="AlphaFoldDB" id="A0A7G5IL89"/>
<dbReference type="RefSeq" id="WP_182297954.1">
    <property type="nucleotide sequence ID" value="NZ_CP059851.1"/>
</dbReference>